<proteinExistence type="predicted"/>
<dbReference type="InterPro" id="IPR006748">
    <property type="entry name" value="NH2Glyco/OHUrea_AB-resist_kin"/>
</dbReference>
<dbReference type="InterPro" id="IPR011009">
    <property type="entry name" value="Kinase-like_dom_sf"/>
</dbReference>
<dbReference type="SUPFAM" id="SSF56112">
    <property type="entry name" value="Protein kinase-like (PK-like)"/>
    <property type="match status" value="1"/>
</dbReference>
<name>A0ABV9VQM6_9ACTN</name>
<gene>
    <name evidence="1" type="ORF">ACFPIJ_06955</name>
</gene>
<keyword evidence="2" id="KW-1185">Reference proteome</keyword>
<sequence length="333" mass="35277">MATPDAAGAAADRSRQSVGVVGATADSRRRAAVVAAAVPAPVRAKAEAVGAHQWLRGLAELVAEIEEDWAVSVSQVYADATEALVAEVTTADGSPAVLKLIVPRTGNAAANEITVLRLADGDGCARLLRHDVARDALLLEKLGPSLFELGLPVDRRLEILCDVASRVWRPAPDAGLPTAATRGARLGTLLPALWERLGRPCAERTVAHALACAERRAAAHDDERAVLVHGDVHQWNTLRGADGFRLVDPDGLLAEAEFDLGVLMREDPVELMAGDPRDRSRWLAARTGLDETAIWQWGVVDRVMTGLVLTQVGLQPVAAQMLAAADTIAAMPI</sequence>
<dbReference type="RefSeq" id="WP_380113789.1">
    <property type="nucleotide sequence ID" value="NZ_JBHSIU010000010.1"/>
</dbReference>
<evidence type="ECO:0000313" key="1">
    <source>
        <dbReference type="EMBL" id="MFC4997558.1"/>
    </source>
</evidence>
<organism evidence="1 2">
    <name type="scientific">Dactylosporangium cerinum</name>
    <dbReference type="NCBI Taxonomy" id="1434730"/>
    <lineage>
        <taxon>Bacteria</taxon>
        <taxon>Bacillati</taxon>
        <taxon>Actinomycetota</taxon>
        <taxon>Actinomycetes</taxon>
        <taxon>Micromonosporales</taxon>
        <taxon>Micromonosporaceae</taxon>
        <taxon>Dactylosporangium</taxon>
    </lineage>
</organism>
<dbReference type="Pfam" id="PF04655">
    <property type="entry name" value="APH_6_hur"/>
    <property type="match status" value="1"/>
</dbReference>
<dbReference type="Gene3D" id="1.10.510.10">
    <property type="entry name" value="Transferase(Phosphotransferase) domain 1"/>
    <property type="match status" value="1"/>
</dbReference>
<comment type="caution">
    <text evidence="1">The sequence shown here is derived from an EMBL/GenBank/DDBJ whole genome shotgun (WGS) entry which is preliminary data.</text>
</comment>
<accession>A0ABV9VQM6</accession>
<dbReference type="Proteomes" id="UP001595912">
    <property type="component" value="Unassembled WGS sequence"/>
</dbReference>
<evidence type="ECO:0000313" key="2">
    <source>
        <dbReference type="Proteomes" id="UP001595912"/>
    </source>
</evidence>
<dbReference type="EMBL" id="JBHSIU010000010">
    <property type="protein sequence ID" value="MFC4997558.1"/>
    <property type="molecule type" value="Genomic_DNA"/>
</dbReference>
<protein>
    <submittedName>
        <fullName evidence="1">Aminoglycoside phosphotransferase family protein</fullName>
    </submittedName>
</protein>
<reference evidence="2" key="1">
    <citation type="journal article" date="2019" name="Int. J. Syst. Evol. Microbiol.">
        <title>The Global Catalogue of Microorganisms (GCM) 10K type strain sequencing project: providing services to taxonomists for standard genome sequencing and annotation.</title>
        <authorList>
            <consortium name="The Broad Institute Genomics Platform"/>
            <consortium name="The Broad Institute Genome Sequencing Center for Infectious Disease"/>
            <person name="Wu L."/>
            <person name="Ma J."/>
        </authorList>
    </citation>
    <scope>NUCLEOTIDE SEQUENCE [LARGE SCALE GENOMIC DNA]</scope>
    <source>
        <strain evidence="2">CGMCC 4.7152</strain>
    </source>
</reference>